<dbReference type="EMBL" id="UGOA01000001">
    <property type="protein sequence ID" value="STX41111.1"/>
    <property type="molecule type" value="Genomic_DNA"/>
</dbReference>
<dbReference type="Proteomes" id="UP000254677">
    <property type="component" value="Unassembled WGS sequence"/>
</dbReference>
<dbReference type="PROSITE" id="PS51257">
    <property type="entry name" value="PROKAR_LIPOPROTEIN"/>
    <property type="match status" value="1"/>
</dbReference>
<sequence>MRRFKGTTPLVLVITLSSCATMNSDFSCNNTAKDSCLTIEQVDVLTRFADEPPVTAPKARHRTLYKADINEPLLWVAPRELG</sequence>
<feature type="signal peptide" evidence="1">
    <location>
        <begin position="1"/>
        <end position="20"/>
    </location>
</feature>
<name>A0A378J2B8_9GAMM</name>
<protein>
    <submittedName>
        <fullName evidence="2">Conjugative transfer protein</fullName>
    </submittedName>
</protein>
<keyword evidence="1" id="KW-0732">Signal</keyword>
<reference evidence="2 3" key="1">
    <citation type="submission" date="2018-06" db="EMBL/GenBank/DDBJ databases">
        <authorList>
            <consortium name="Pathogen Informatics"/>
            <person name="Doyle S."/>
        </authorList>
    </citation>
    <scope>NUCLEOTIDE SEQUENCE [LARGE SCALE GENOMIC DNA]</scope>
    <source>
        <strain evidence="2 3">NCTC13292</strain>
    </source>
</reference>
<evidence type="ECO:0000256" key="1">
    <source>
        <dbReference type="SAM" id="SignalP"/>
    </source>
</evidence>
<evidence type="ECO:0000313" key="3">
    <source>
        <dbReference type="Proteomes" id="UP000254677"/>
    </source>
</evidence>
<gene>
    <name evidence="2" type="ORF">NCTC13292_00720</name>
</gene>
<keyword evidence="3" id="KW-1185">Reference proteome</keyword>
<proteinExistence type="predicted"/>
<dbReference type="OrthoDB" id="6539313at2"/>
<dbReference type="AlphaFoldDB" id="A0A378J2B8"/>
<dbReference type="RefSeq" id="WP_115220528.1">
    <property type="nucleotide sequence ID" value="NZ_UGOA01000001.1"/>
</dbReference>
<accession>A0A378J2B8</accession>
<feature type="chain" id="PRO_5016870234" evidence="1">
    <location>
        <begin position="21"/>
        <end position="82"/>
    </location>
</feature>
<evidence type="ECO:0000313" key="2">
    <source>
        <dbReference type="EMBL" id="STX41111.1"/>
    </source>
</evidence>
<organism evidence="2 3">
    <name type="scientific">Legionella donaldsonii</name>
    <dbReference type="NCBI Taxonomy" id="45060"/>
    <lineage>
        <taxon>Bacteria</taxon>
        <taxon>Pseudomonadati</taxon>
        <taxon>Pseudomonadota</taxon>
        <taxon>Gammaproteobacteria</taxon>
        <taxon>Legionellales</taxon>
        <taxon>Legionellaceae</taxon>
        <taxon>Legionella</taxon>
    </lineage>
</organism>